<proteinExistence type="predicted"/>
<dbReference type="RefSeq" id="WP_009131818.1">
    <property type="nucleotide sequence ID" value="NZ_CABKRN010000005.1"/>
</dbReference>
<dbReference type="AlphaFoldDB" id="A0A3E5B1E2"/>
<protein>
    <submittedName>
        <fullName evidence="1">Uncharacterized protein</fullName>
    </submittedName>
</protein>
<dbReference type="EMBL" id="QSUL01000019">
    <property type="protein sequence ID" value="RGN31352.1"/>
    <property type="molecule type" value="Genomic_DNA"/>
</dbReference>
<comment type="caution">
    <text evidence="1">The sequence shown here is derived from an EMBL/GenBank/DDBJ whole genome shotgun (WGS) entry which is preliminary data.</text>
</comment>
<accession>A0A3E5B1E2</accession>
<evidence type="ECO:0000313" key="2">
    <source>
        <dbReference type="Proteomes" id="UP000260983"/>
    </source>
</evidence>
<reference evidence="1 2" key="1">
    <citation type="submission" date="2018-08" db="EMBL/GenBank/DDBJ databases">
        <title>A genome reference for cultivated species of the human gut microbiota.</title>
        <authorList>
            <person name="Zou Y."/>
            <person name="Xue W."/>
            <person name="Luo G."/>
        </authorList>
    </citation>
    <scope>NUCLEOTIDE SEQUENCE [LARGE SCALE GENOMIC DNA]</scope>
    <source>
        <strain evidence="1 2">OM05-15BH</strain>
    </source>
</reference>
<evidence type="ECO:0000313" key="1">
    <source>
        <dbReference type="EMBL" id="RGN31352.1"/>
    </source>
</evidence>
<organism evidence="1 2">
    <name type="scientific">Bacteroides oleiciplenus</name>
    <dbReference type="NCBI Taxonomy" id="626931"/>
    <lineage>
        <taxon>Bacteria</taxon>
        <taxon>Pseudomonadati</taxon>
        <taxon>Bacteroidota</taxon>
        <taxon>Bacteroidia</taxon>
        <taxon>Bacteroidales</taxon>
        <taxon>Bacteroidaceae</taxon>
        <taxon>Bacteroides</taxon>
    </lineage>
</organism>
<sequence length="162" mass="18654">MENNTQMVAVQELPNAAMHPRTDFPSEDAMKLYYLQLANIMNVNYADGNSEYLSMKCLYRKLRQFIHTLQLIGTHEWGQGIAEIQNASGAYMMQNNTPPKILLQNNREIGLHLQFVMQLAGNVGFLKQLEGILHYHFQNIETLLRSLKEEVDHNDALTSYIK</sequence>
<dbReference type="Proteomes" id="UP000260983">
    <property type="component" value="Unassembled WGS sequence"/>
</dbReference>
<gene>
    <name evidence="1" type="ORF">DXB65_20790</name>
</gene>
<name>A0A3E5B1E2_9BACE</name>